<reference evidence="3" key="1">
    <citation type="journal article" date="2013" name="Genetics">
        <title>The draft genome and transcriptome of Panagrellus redivivus are shaped by the harsh demands of a free-living lifestyle.</title>
        <authorList>
            <person name="Srinivasan J."/>
            <person name="Dillman A.R."/>
            <person name="Macchietto M.G."/>
            <person name="Heikkinen L."/>
            <person name="Lakso M."/>
            <person name="Fracchia K.M."/>
            <person name="Antoshechkin I."/>
            <person name="Mortazavi A."/>
            <person name="Wong G."/>
            <person name="Sternberg P.W."/>
        </authorList>
    </citation>
    <scope>NUCLEOTIDE SEQUENCE [LARGE SCALE GENOMIC DNA]</scope>
    <source>
        <strain evidence="3">MT8872</strain>
    </source>
</reference>
<dbReference type="InterPro" id="IPR052854">
    <property type="entry name" value="Serpentine_rcpt_epsilon"/>
</dbReference>
<evidence type="ECO:0000313" key="4">
    <source>
        <dbReference type="WBParaSite" id="Pan_g14508.t1"/>
    </source>
</evidence>
<dbReference type="PANTHER" id="PTHR47518:SF7">
    <property type="entry name" value="G_PROTEIN_RECEP_F1_2 DOMAIN-CONTAINING PROTEIN"/>
    <property type="match status" value="1"/>
</dbReference>
<feature type="transmembrane region" description="Helical" evidence="2">
    <location>
        <begin position="65"/>
        <end position="89"/>
    </location>
</feature>
<feature type="transmembrane region" description="Helical" evidence="2">
    <location>
        <begin position="151"/>
        <end position="171"/>
    </location>
</feature>
<dbReference type="InterPro" id="IPR004151">
    <property type="entry name" value="7TM_GPCR_serpentine_rcpt_Sre"/>
</dbReference>
<feature type="transmembrane region" description="Helical" evidence="2">
    <location>
        <begin position="95"/>
        <end position="117"/>
    </location>
</feature>
<name>A0A7E4UYX8_PANRE</name>
<evidence type="ECO:0000313" key="3">
    <source>
        <dbReference type="Proteomes" id="UP000492821"/>
    </source>
</evidence>
<keyword evidence="2" id="KW-0472">Membrane</keyword>
<feature type="transmembrane region" description="Helical" evidence="2">
    <location>
        <begin position="183"/>
        <end position="205"/>
    </location>
</feature>
<dbReference type="GO" id="GO:0007606">
    <property type="term" value="P:sensory perception of chemical stimulus"/>
    <property type="evidence" value="ECO:0007669"/>
    <property type="project" value="InterPro"/>
</dbReference>
<keyword evidence="2" id="KW-1133">Transmembrane helix</keyword>
<sequence length="234" mass="27090">MMIVCRSIITFDAYDRTVIPRAVIVFVNYFHDTAYFQLPMTPILMTLERLIATQKFKTYELTQSITGVTCLVFASWTYAILVNFASVYWPKVGVFFLTAYMHCGLTPGVIVLMIYIYRKNLKRYQQINAKTLTERYQTAENIRLLRATFNFTIITISWNVLMFGVSFVLKVQNNPAYELVVTYIWSSWDLLVAIGLFLILTVYLYSVDEKVEEIEVVKKMMPPAIMPSIPTTAE</sequence>
<dbReference type="WBParaSite" id="Pan_g14508.t1">
    <property type="protein sequence ID" value="Pan_g14508.t1"/>
    <property type="gene ID" value="Pan_g14508"/>
</dbReference>
<accession>A0A7E4UYX8</accession>
<reference evidence="4" key="2">
    <citation type="submission" date="2020-10" db="UniProtKB">
        <authorList>
            <consortium name="WormBaseParasite"/>
        </authorList>
    </citation>
    <scope>IDENTIFICATION</scope>
</reference>
<dbReference type="Proteomes" id="UP000492821">
    <property type="component" value="Unassembled WGS sequence"/>
</dbReference>
<dbReference type="PANTHER" id="PTHR47518">
    <property type="entry name" value="SERPENTINE RECEPTOR CLASS EPSILON-13-RELATED"/>
    <property type="match status" value="1"/>
</dbReference>
<proteinExistence type="inferred from homology"/>
<dbReference type="AlphaFoldDB" id="A0A7E4UYX8"/>
<keyword evidence="2" id="KW-0812">Transmembrane</keyword>
<keyword evidence="3" id="KW-1185">Reference proteome</keyword>
<organism evidence="3 4">
    <name type="scientific">Panagrellus redivivus</name>
    <name type="common">Microworm</name>
    <dbReference type="NCBI Taxonomy" id="6233"/>
    <lineage>
        <taxon>Eukaryota</taxon>
        <taxon>Metazoa</taxon>
        <taxon>Ecdysozoa</taxon>
        <taxon>Nematoda</taxon>
        <taxon>Chromadorea</taxon>
        <taxon>Rhabditida</taxon>
        <taxon>Tylenchina</taxon>
        <taxon>Panagrolaimomorpha</taxon>
        <taxon>Panagrolaimoidea</taxon>
        <taxon>Panagrolaimidae</taxon>
        <taxon>Panagrellus</taxon>
    </lineage>
</organism>
<dbReference type="Pfam" id="PF03125">
    <property type="entry name" value="Sre"/>
    <property type="match status" value="1"/>
</dbReference>
<protein>
    <submittedName>
        <fullName evidence="4">G protein-coupled receptor</fullName>
    </submittedName>
</protein>
<dbReference type="GO" id="GO:0016020">
    <property type="term" value="C:membrane"/>
    <property type="evidence" value="ECO:0007669"/>
    <property type="project" value="InterPro"/>
</dbReference>
<evidence type="ECO:0000256" key="2">
    <source>
        <dbReference type="SAM" id="Phobius"/>
    </source>
</evidence>
<comment type="similarity">
    <text evidence="1">Belongs to the nematode receptor-like protein sre family.</text>
</comment>
<evidence type="ECO:0000256" key="1">
    <source>
        <dbReference type="ARBA" id="ARBA00006803"/>
    </source>
</evidence>